<dbReference type="Proteomes" id="UP001182556">
    <property type="component" value="Unassembled WGS sequence"/>
</dbReference>
<organism evidence="2 3">
    <name type="scientific">Papiliotrema laurentii</name>
    <name type="common">Cryptococcus laurentii</name>
    <dbReference type="NCBI Taxonomy" id="5418"/>
    <lineage>
        <taxon>Eukaryota</taxon>
        <taxon>Fungi</taxon>
        <taxon>Dikarya</taxon>
        <taxon>Basidiomycota</taxon>
        <taxon>Agaricomycotina</taxon>
        <taxon>Tremellomycetes</taxon>
        <taxon>Tremellales</taxon>
        <taxon>Rhynchogastremaceae</taxon>
        <taxon>Papiliotrema</taxon>
    </lineage>
</organism>
<feature type="transmembrane region" description="Helical" evidence="1">
    <location>
        <begin position="24"/>
        <end position="45"/>
    </location>
</feature>
<dbReference type="AlphaFoldDB" id="A0AAD9CWM6"/>
<feature type="transmembrane region" description="Helical" evidence="1">
    <location>
        <begin position="57"/>
        <end position="79"/>
    </location>
</feature>
<dbReference type="EMBL" id="JAODAN010000010">
    <property type="protein sequence ID" value="KAK1921768.1"/>
    <property type="molecule type" value="Genomic_DNA"/>
</dbReference>
<name>A0AAD9CWM6_PAPLA</name>
<sequence length="225" mass="25308">MSPSLIDKFIWIEAHSSPSTMTTYAAMGCTLKGLLLGIVLVNSWRYFSLFYRVDAKIVLFGIALGTASSIAQTGLNAYQVQQLILYTPVNYSAILRNDAWEIMSVAFITAHFNAAATAFYSWRAWKKKWMMAVLVSGIFVSYALVFPLMINGARMPELNAANFAKLQSWLVLEAKFYKAWGCTSVGVDISICTLLVWLFLRKKESMFHAEPALLKKLLILVFETM</sequence>
<reference evidence="2" key="1">
    <citation type="submission" date="2023-02" db="EMBL/GenBank/DDBJ databases">
        <title>Identification and recombinant expression of a fungal hydrolase from Papiliotrema laurentii that hydrolyzes apple cutin and clears colloidal polyester polyurethane.</title>
        <authorList>
            <consortium name="DOE Joint Genome Institute"/>
            <person name="Roman V.A."/>
            <person name="Bojanowski C."/>
            <person name="Crable B.R."/>
            <person name="Wagner D.N."/>
            <person name="Hung C.S."/>
            <person name="Nadeau L.J."/>
            <person name="Schratz L."/>
            <person name="Haridas S."/>
            <person name="Pangilinan J."/>
            <person name="Lipzen A."/>
            <person name="Na H."/>
            <person name="Yan M."/>
            <person name="Ng V."/>
            <person name="Grigoriev I.V."/>
            <person name="Spatafora J.W."/>
            <person name="Barlow D."/>
            <person name="Biffinger J."/>
            <person name="Kelley-Loughnane N."/>
            <person name="Varaljay V.A."/>
            <person name="Crookes-Goodson W.J."/>
        </authorList>
    </citation>
    <scope>NUCLEOTIDE SEQUENCE</scope>
    <source>
        <strain evidence="2">5307AH</strain>
    </source>
</reference>
<accession>A0AAD9CWM6</accession>
<protein>
    <submittedName>
        <fullName evidence="2">Uncharacterized protein</fullName>
    </submittedName>
</protein>
<keyword evidence="3" id="KW-1185">Reference proteome</keyword>
<comment type="caution">
    <text evidence="2">The sequence shown here is derived from an EMBL/GenBank/DDBJ whole genome shotgun (WGS) entry which is preliminary data.</text>
</comment>
<evidence type="ECO:0000256" key="1">
    <source>
        <dbReference type="SAM" id="Phobius"/>
    </source>
</evidence>
<feature type="transmembrane region" description="Helical" evidence="1">
    <location>
        <begin position="177"/>
        <end position="200"/>
    </location>
</feature>
<evidence type="ECO:0000313" key="2">
    <source>
        <dbReference type="EMBL" id="KAK1921768.1"/>
    </source>
</evidence>
<feature type="transmembrane region" description="Helical" evidence="1">
    <location>
        <begin position="129"/>
        <end position="150"/>
    </location>
</feature>
<proteinExistence type="predicted"/>
<gene>
    <name evidence="2" type="ORF">DB88DRAFT_542580</name>
</gene>
<feature type="transmembrane region" description="Helical" evidence="1">
    <location>
        <begin position="99"/>
        <end position="122"/>
    </location>
</feature>
<keyword evidence="1" id="KW-0812">Transmembrane</keyword>
<keyword evidence="1" id="KW-0472">Membrane</keyword>
<keyword evidence="1" id="KW-1133">Transmembrane helix</keyword>
<evidence type="ECO:0000313" key="3">
    <source>
        <dbReference type="Proteomes" id="UP001182556"/>
    </source>
</evidence>